<accession>A0A953HK24</accession>
<name>A0A953HK24_9BACT</name>
<dbReference type="RefSeq" id="WP_222578665.1">
    <property type="nucleotide sequence ID" value="NZ_JAHVHU010000004.1"/>
</dbReference>
<evidence type="ECO:0000313" key="1">
    <source>
        <dbReference type="EMBL" id="MBY5957142.1"/>
    </source>
</evidence>
<dbReference type="EMBL" id="JAHVHU010000004">
    <property type="protein sequence ID" value="MBY5957142.1"/>
    <property type="molecule type" value="Genomic_DNA"/>
</dbReference>
<evidence type="ECO:0000313" key="2">
    <source>
        <dbReference type="Proteomes" id="UP000753961"/>
    </source>
</evidence>
<dbReference type="Proteomes" id="UP000753961">
    <property type="component" value="Unassembled WGS sequence"/>
</dbReference>
<comment type="caution">
    <text evidence="1">The sequence shown here is derived from an EMBL/GenBank/DDBJ whole genome shotgun (WGS) entry which is preliminary data.</text>
</comment>
<protein>
    <submittedName>
        <fullName evidence="1">Uncharacterized protein</fullName>
    </submittedName>
</protein>
<sequence>MKNIKTPLFCKSLLFLAGMLYFGTTAKGVPILLSDHELPSGGVFSNFECINDSDVGILAGNDTFPLFAFFSKNKKAGIQLEEQNTDLFPDSKPYLTESDCRILFEGIDPGTGERKKELEPQSFIAYTAPSLKPYLPGKDLLQASAQFLKFGGGYIYLALKFEWHAKKPMDAFGRLKAQGAVRCHLTNEKSVTIYNSKESTWQKSGDSESFALQALFLLHPKQIKLLKENPVMGVTVYWERGYEEYPVYPIALLMNQLNCLE</sequence>
<proteinExistence type="predicted"/>
<reference evidence="1" key="1">
    <citation type="submission" date="2021-06" db="EMBL/GenBank/DDBJ databases">
        <title>44 bacteria genomes isolated from Dapeng, Shenzhen.</title>
        <authorList>
            <person name="Zheng W."/>
            <person name="Yu S."/>
            <person name="Huang Y."/>
        </authorList>
    </citation>
    <scope>NUCLEOTIDE SEQUENCE</scope>
    <source>
        <strain evidence="1">DP5N28-2</strain>
    </source>
</reference>
<organism evidence="1 2">
    <name type="scientific">Membranihabitans marinus</name>
    <dbReference type="NCBI Taxonomy" id="1227546"/>
    <lineage>
        <taxon>Bacteria</taxon>
        <taxon>Pseudomonadati</taxon>
        <taxon>Bacteroidota</taxon>
        <taxon>Saprospiria</taxon>
        <taxon>Saprospirales</taxon>
        <taxon>Saprospiraceae</taxon>
        <taxon>Membranihabitans</taxon>
    </lineage>
</organism>
<dbReference type="AlphaFoldDB" id="A0A953HK24"/>
<keyword evidence="2" id="KW-1185">Reference proteome</keyword>
<gene>
    <name evidence="1" type="ORF">KUV50_03270</name>
</gene>